<proteinExistence type="inferred from homology"/>
<dbReference type="PATRIC" id="fig|1434123.4.peg.1331"/>
<feature type="transmembrane region" description="Helical" evidence="7">
    <location>
        <begin position="66"/>
        <end position="89"/>
    </location>
</feature>
<dbReference type="STRING" id="1434123.MSVAZ_1132"/>
<evidence type="ECO:0000256" key="3">
    <source>
        <dbReference type="ARBA" id="ARBA00022475"/>
    </source>
</evidence>
<keyword evidence="9" id="KW-1185">Reference proteome</keyword>
<feature type="transmembrane region" description="Helical" evidence="7">
    <location>
        <begin position="110"/>
        <end position="132"/>
    </location>
</feature>
<dbReference type="GeneID" id="24809541"/>
<feature type="transmembrane region" description="Helical" evidence="7">
    <location>
        <begin position="254"/>
        <end position="277"/>
    </location>
</feature>
<feature type="transmembrane region" description="Helical" evidence="7">
    <location>
        <begin position="35"/>
        <end position="54"/>
    </location>
</feature>
<evidence type="ECO:0000256" key="5">
    <source>
        <dbReference type="ARBA" id="ARBA00022989"/>
    </source>
</evidence>
<dbReference type="HOGENOM" id="CLU_726868_0_0_2"/>
<evidence type="ECO:0000256" key="6">
    <source>
        <dbReference type="ARBA" id="ARBA00023136"/>
    </source>
</evidence>
<dbReference type="PANTHER" id="PTHR39087:SF2">
    <property type="entry name" value="UPF0104 MEMBRANE PROTEIN MJ1595"/>
    <property type="match status" value="1"/>
</dbReference>
<dbReference type="PANTHER" id="PTHR39087">
    <property type="entry name" value="UPF0104 MEMBRANE PROTEIN MJ1595"/>
    <property type="match status" value="1"/>
</dbReference>
<feature type="transmembrane region" description="Helical" evidence="7">
    <location>
        <begin position="178"/>
        <end position="199"/>
    </location>
</feature>
<evidence type="ECO:0000313" key="9">
    <source>
        <dbReference type="Proteomes" id="UP000033096"/>
    </source>
</evidence>
<evidence type="ECO:0000256" key="7">
    <source>
        <dbReference type="SAM" id="Phobius"/>
    </source>
</evidence>
<keyword evidence="4 7" id="KW-0812">Transmembrane</keyword>
<dbReference type="Pfam" id="PF03706">
    <property type="entry name" value="LPG_synthase_TM"/>
    <property type="match status" value="1"/>
</dbReference>
<name>A0A0E3LGZ9_9EURY</name>
<reference evidence="8 9" key="1">
    <citation type="submission" date="2014-07" db="EMBL/GenBank/DDBJ databases">
        <title>Methanogenic archaea and the global carbon cycle.</title>
        <authorList>
            <person name="Henriksen J.R."/>
            <person name="Luke J."/>
            <person name="Reinhart S."/>
            <person name="Benedict M.N."/>
            <person name="Youngblut N.D."/>
            <person name="Metcalf M.E."/>
            <person name="Whitaker R.J."/>
            <person name="Metcalf W.W."/>
        </authorList>
    </citation>
    <scope>NUCLEOTIDE SEQUENCE [LARGE SCALE GENOMIC DNA]</scope>
    <source>
        <strain evidence="8 9">Z-761</strain>
    </source>
</reference>
<gene>
    <name evidence="8" type="ORF">MSVAZ_1132</name>
</gene>
<dbReference type="EMBL" id="CP009520">
    <property type="protein sequence ID" value="AKB43401.1"/>
    <property type="molecule type" value="Genomic_DNA"/>
</dbReference>
<accession>A0A0E3LGZ9</accession>
<dbReference type="NCBIfam" id="TIGR00374">
    <property type="entry name" value="flippase-like domain"/>
    <property type="match status" value="1"/>
</dbReference>
<evidence type="ECO:0000256" key="1">
    <source>
        <dbReference type="ARBA" id="ARBA00004651"/>
    </source>
</evidence>
<keyword evidence="5 7" id="KW-1133">Transmembrane helix</keyword>
<evidence type="ECO:0000256" key="4">
    <source>
        <dbReference type="ARBA" id="ARBA00022692"/>
    </source>
</evidence>
<comment type="subcellular location">
    <subcellularLocation>
        <location evidence="1">Cell membrane</location>
        <topology evidence="1">Multi-pass membrane protein</topology>
    </subcellularLocation>
</comment>
<feature type="transmembrane region" description="Helical" evidence="7">
    <location>
        <begin position="283"/>
        <end position="301"/>
    </location>
</feature>
<dbReference type="GO" id="GO:0005886">
    <property type="term" value="C:plasma membrane"/>
    <property type="evidence" value="ECO:0007669"/>
    <property type="project" value="UniProtKB-SubCell"/>
</dbReference>
<feature type="transmembrane region" description="Helical" evidence="7">
    <location>
        <begin position="152"/>
        <end position="171"/>
    </location>
</feature>
<evidence type="ECO:0000256" key="2">
    <source>
        <dbReference type="ARBA" id="ARBA00011061"/>
    </source>
</evidence>
<feature type="transmembrane region" description="Helical" evidence="7">
    <location>
        <begin position="313"/>
        <end position="330"/>
    </location>
</feature>
<evidence type="ECO:0000313" key="8">
    <source>
        <dbReference type="EMBL" id="AKB43401.1"/>
    </source>
</evidence>
<keyword evidence="6 7" id="KW-0472">Membrane</keyword>
<dbReference type="AlphaFoldDB" id="A0A0E3LGZ9"/>
<protein>
    <submittedName>
        <fullName evidence="8">Uncharacterized protein</fullName>
    </submittedName>
</protein>
<keyword evidence="3" id="KW-1003">Cell membrane</keyword>
<dbReference type="Proteomes" id="UP000033096">
    <property type="component" value="Chromosome"/>
</dbReference>
<dbReference type="RefSeq" id="WP_048119257.1">
    <property type="nucleotide sequence ID" value="NZ_CP009520.1"/>
</dbReference>
<organism evidence="8 9">
    <name type="scientific">Methanosarcina vacuolata Z-761</name>
    <dbReference type="NCBI Taxonomy" id="1434123"/>
    <lineage>
        <taxon>Archaea</taxon>
        <taxon>Methanobacteriati</taxon>
        <taxon>Methanobacteriota</taxon>
        <taxon>Stenosarchaea group</taxon>
        <taxon>Methanomicrobia</taxon>
        <taxon>Methanosarcinales</taxon>
        <taxon>Methanosarcinaceae</taxon>
        <taxon>Methanosarcina</taxon>
    </lineage>
</organism>
<dbReference type="InterPro" id="IPR022791">
    <property type="entry name" value="L-PG_synthase/AglD"/>
</dbReference>
<comment type="similarity">
    <text evidence="2">Belongs to the UPF0104 family.</text>
</comment>
<dbReference type="KEGG" id="mvc:MSVAZ_1132"/>
<feature type="transmembrane region" description="Helical" evidence="7">
    <location>
        <begin position="336"/>
        <end position="352"/>
    </location>
</feature>
<sequence length="355" mass="37782">MSTGWIEGKSGNKSENNVHRSLLSPPPLVLKVGRYFPTLILIGLAVNLILPQLASVEASAHVIKTMIPWAVLLAALGQVVSYLGAGFLMNSIVARVKQTIPILKGSIITLAASSIGMLAGGPFGNAAATYRWARKYGISAEGAGLAGTLPTIFNNTILTVLAISGILHLLIAHSLSSVQFFAFILILTLLGLGFAAVHWGLKNRTAFTLIVVRIAAYFARLLHKSYTPAPTQASVSRIFAALETLSNGGWERPLLGAVIFTSFDMLTLYFFFIAAGFPVGFEILVVGYGLPILLGKIAFLLPGGIGVVESSMAALYTGLGVPGSITVVVVLSYRVFSFWIPTIIGFPIAFYLQRT</sequence>